<dbReference type="Gene3D" id="3.40.30.10">
    <property type="entry name" value="Glutaredoxin"/>
    <property type="match status" value="1"/>
</dbReference>
<protein>
    <recommendedName>
        <fullName evidence="4">Glutathione peroxidase</fullName>
    </recommendedName>
</protein>
<dbReference type="STRING" id="94128.A0A2A3ERC7"/>
<dbReference type="InterPro" id="IPR029759">
    <property type="entry name" value="GPX_AS"/>
</dbReference>
<name>A0A2A3ERC7_APICC</name>
<comment type="similarity">
    <text evidence="1 4">Belongs to the glutathione peroxidase family.</text>
</comment>
<keyword evidence="5" id="KW-1133">Transmembrane helix</keyword>
<dbReference type="AlphaFoldDB" id="A0A2A3ERC7"/>
<dbReference type="PROSITE" id="PS00460">
    <property type="entry name" value="GLUTATHIONE_PEROXID_1"/>
    <property type="match status" value="1"/>
</dbReference>
<dbReference type="CDD" id="cd00340">
    <property type="entry name" value="GSH_Peroxidase"/>
    <property type="match status" value="1"/>
</dbReference>
<dbReference type="EMBL" id="KZ288194">
    <property type="protein sequence ID" value="PBC33822.1"/>
    <property type="molecule type" value="Genomic_DNA"/>
</dbReference>
<accession>A0A2A3ERC7</accession>
<dbReference type="Proteomes" id="UP000242457">
    <property type="component" value="Unassembled WGS sequence"/>
</dbReference>
<evidence type="ECO:0000313" key="6">
    <source>
        <dbReference type="EMBL" id="PBC33822.1"/>
    </source>
</evidence>
<dbReference type="GO" id="GO:0004601">
    <property type="term" value="F:peroxidase activity"/>
    <property type="evidence" value="ECO:0007669"/>
    <property type="project" value="UniProtKB-KW"/>
</dbReference>
<reference evidence="6 7" key="1">
    <citation type="submission" date="2014-07" db="EMBL/GenBank/DDBJ databases">
        <title>Genomic and transcriptomic analysis on Apis cerana provide comprehensive insights into honey bee biology.</title>
        <authorList>
            <person name="Diao Q."/>
            <person name="Sun L."/>
            <person name="Zheng H."/>
            <person name="Zheng H."/>
            <person name="Xu S."/>
            <person name="Wang S."/>
            <person name="Zeng Z."/>
            <person name="Hu F."/>
            <person name="Su S."/>
            <person name="Wu J."/>
        </authorList>
    </citation>
    <scope>NUCLEOTIDE SEQUENCE [LARGE SCALE GENOMIC DNA]</scope>
    <source>
        <tissue evidence="6">Pupae without intestine</tissue>
    </source>
</reference>
<dbReference type="OrthoDB" id="446890at2759"/>
<evidence type="ECO:0000256" key="2">
    <source>
        <dbReference type="ARBA" id="ARBA00022559"/>
    </source>
</evidence>
<keyword evidence="5" id="KW-0812">Transmembrane</keyword>
<dbReference type="SUPFAM" id="SSF52833">
    <property type="entry name" value="Thioredoxin-like"/>
    <property type="match status" value="1"/>
</dbReference>
<feature type="transmembrane region" description="Helical" evidence="5">
    <location>
        <begin position="7"/>
        <end position="29"/>
    </location>
</feature>
<evidence type="ECO:0000256" key="5">
    <source>
        <dbReference type="SAM" id="Phobius"/>
    </source>
</evidence>
<sequence>MRCRLMVYLANIFCELIFLTVLFFCGVIGENCEDNNKKEECALAPLDQDKNWKSASTIYDFHAKDIHGNDVSLNKYRGHVCIIVNVASNCGLTDTNYRELVQLYEKYNEKEGLRILAFPSNEFGGQEPGTSVEILEFVKKYNVTFDLFEKINVNGDNAHPLWKWLKTQANGFITDDIKWNFSKFIINKEGKVVSRFAPTTDPLQMESELKKYF</sequence>
<dbReference type="PANTHER" id="PTHR11592:SF134">
    <property type="entry name" value="PHOSPHOLIPID HYDROPEROXIDE GLUTATHIONE PEROXIDASE"/>
    <property type="match status" value="1"/>
</dbReference>
<organism evidence="6 7">
    <name type="scientific">Apis cerana cerana</name>
    <name type="common">Oriental honeybee</name>
    <dbReference type="NCBI Taxonomy" id="94128"/>
    <lineage>
        <taxon>Eukaryota</taxon>
        <taxon>Metazoa</taxon>
        <taxon>Ecdysozoa</taxon>
        <taxon>Arthropoda</taxon>
        <taxon>Hexapoda</taxon>
        <taxon>Insecta</taxon>
        <taxon>Pterygota</taxon>
        <taxon>Neoptera</taxon>
        <taxon>Endopterygota</taxon>
        <taxon>Hymenoptera</taxon>
        <taxon>Apocrita</taxon>
        <taxon>Aculeata</taxon>
        <taxon>Apoidea</taxon>
        <taxon>Anthophila</taxon>
        <taxon>Apidae</taxon>
        <taxon>Apis</taxon>
    </lineage>
</organism>
<evidence type="ECO:0000256" key="4">
    <source>
        <dbReference type="RuleBase" id="RU000499"/>
    </source>
</evidence>
<dbReference type="GO" id="GO:0006979">
    <property type="term" value="P:response to oxidative stress"/>
    <property type="evidence" value="ECO:0007669"/>
    <property type="project" value="InterPro"/>
</dbReference>
<dbReference type="PROSITE" id="PS51355">
    <property type="entry name" value="GLUTATHIONE_PEROXID_3"/>
    <property type="match status" value="1"/>
</dbReference>
<evidence type="ECO:0000256" key="3">
    <source>
        <dbReference type="ARBA" id="ARBA00023002"/>
    </source>
</evidence>
<dbReference type="Pfam" id="PF00255">
    <property type="entry name" value="GSHPx"/>
    <property type="match status" value="1"/>
</dbReference>
<keyword evidence="3 4" id="KW-0560">Oxidoreductase</keyword>
<dbReference type="PANTHER" id="PTHR11592">
    <property type="entry name" value="GLUTATHIONE PEROXIDASE"/>
    <property type="match status" value="1"/>
</dbReference>
<proteinExistence type="inferred from homology"/>
<evidence type="ECO:0000313" key="7">
    <source>
        <dbReference type="Proteomes" id="UP000242457"/>
    </source>
</evidence>
<dbReference type="InterPro" id="IPR036249">
    <property type="entry name" value="Thioredoxin-like_sf"/>
</dbReference>
<dbReference type="PRINTS" id="PR01011">
    <property type="entry name" value="GLUTPROXDASE"/>
</dbReference>
<gene>
    <name evidence="6" type="ORF">APICC_00600</name>
</gene>
<evidence type="ECO:0000256" key="1">
    <source>
        <dbReference type="ARBA" id="ARBA00006926"/>
    </source>
</evidence>
<dbReference type="FunFam" id="3.40.30.10:FF:000025">
    <property type="entry name" value="Glutathione peroxidase"/>
    <property type="match status" value="1"/>
</dbReference>
<keyword evidence="5" id="KW-0472">Membrane</keyword>
<dbReference type="InterPro" id="IPR000889">
    <property type="entry name" value="Glutathione_peroxidase"/>
</dbReference>
<keyword evidence="2 4" id="KW-0575">Peroxidase</keyword>
<keyword evidence="7" id="KW-1185">Reference proteome</keyword>